<dbReference type="PIRSF" id="PIRSF500134">
    <property type="entry name" value="UDPglc_DH_bac"/>
    <property type="match status" value="1"/>
</dbReference>
<dbReference type="PIRSF" id="PIRSF000124">
    <property type="entry name" value="UDPglc_GDPman_dh"/>
    <property type="match status" value="1"/>
</dbReference>
<dbReference type="InterPro" id="IPR028357">
    <property type="entry name" value="UDPglc_DH_bac"/>
</dbReference>
<keyword evidence="4" id="KW-0560">Oxidoreductase</keyword>
<dbReference type="SMART" id="SM00984">
    <property type="entry name" value="UDPG_MGDP_dh_C"/>
    <property type="match status" value="1"/>
</dbReference>
<dbReference type="Gene3D" id="1.20.5.100">
    <property type="entry name" value="Cytochrome c1, transmembrane anchor, C-terminal"/>
    <property type="match status" value="1"/>
</dbReference>
<dbReference type="InterPro" id="IPR014026">
    <property type="entry name" value="UDP-Glc/GDP-Man_DH_dimer"/>
</dbReference>
<dbReference type="InterPro" id="IPR008927">
    <property type="entry name" value="6-PGluconate_DH-like_C_sf"/>
</dbReference>
<dbReference type="InterPro" id="IPR017476">
    <property type="entry name" value="UDP-Glc/GDP-Man"/>
</dbReference>
<evidence type="ECO:0000256" key="5">
    <source>
        <dbReference type="ARBA" id="ARBA00023027"/>
    </source>
</evidence>
<dbReference type="GO" id="GO:0003979">
    <property type="term" value="F:UDP-glucose 6-dehydrogenase activity"/>
    <property type="evidence" value="ECO:0007669"/>
    <property type="project" value="UniProtKB-EC"/>
</dbReference>
<dbReference type="EC" id="1.1.1.22" evidence="3"/>
<evidence type="ECO:0000313" key="8">
    <source>
        <dbReference type="EMBL" id="CAB4805476.1"/>
    </source>
</evidence>
<dbReference type="SUPFAM" id="SSF48179">
    <property type="entry name" value="6-phosphogluconate dehydrogenase C-terminal domain-like"/>
    <property type="match status" value="1"/>
</dbReference>
<dbReference type="InterPro" id="IPR036220">
    <property type="entry name" value="UDP-Glc/GDP-Man_DH_C_sf"/>
</dbReference>
<dbReference type="SUPFAM" id="SSF51735">
    <property type="entry name" value="NAD(P)-binding Rossmann-fold domains"/>
    <property type="match status" value="1"/>
</dbReference>
<sequence length="430" mass="45570">MSDVAVIGAGYVGITTAACLAHLGHSVVAGDIDPARVDALNRGEIPIHEDGLFELVAEGLESGRLRFVLGASVAVKDAEFIFLCVPTPQGDDGSADLSFIDAVVLEIAGSLSSGSVVINKSTVPVGTTRRVQRLLGEAGGSIDEIGVASNPEFLREGTSVRDFLHAARVVVGCDNPATAVRVSELYAGVHAPIVVTDPASAEMIKYASNAFLATKISFMNAIANLCEALDADVSEVALGMGYDTRIGFEFLQPGPGYGGSCFPKDTSALMHAAHSAGAEFPLLQGVMDGNVAQHERMIDKARRLVGGDLRGVEVAILGLAFKANTDDVRDSPAVYVARRLSEEGAILRAYDPKASANSVLIDSMTRADSVIEAAKGASLMVVLTEWDEFRWLNFDEIGEALEKRVVLDTRNILDPVALRRRGWIYEGVGR</sequence>
<evidence type="ECO:0000256" key="6">
    <source>
        <dbReference type="ARBA" id="ARBA00047473"/>
    </source>
</evidence>
<dbReference type="NCBIfam" id="TIGR03026">
    <property type="entry name" value="NDP-sugDHase"/>
    <property type="match status" value="1"/>
</dbReference>
<evidence type="ECO:0000256" key="3">
    <source>
        <dbReference type="ARBA" id="ARBA00012954"/>
    </source>
</evidence>
<dbReference type="GO" id="GO:0006065">
    <property type="term" value="P:UDP-glucuronate biosynthetic process"/>
    <property type="evidence" value="ECO:0007669"/>
    <property type="project" value="UniProtKB-UniPathway"/>
</dbReference>
<reference evidence="8" key="1">
    <citation type="submission" date="2020-05" db="EMBL/GenBank/DDBJ databases">
        <authorList>
            <person name="Chiriac C."/>
            <person name="Salcher M."/>
            <person name="Ghai R."/>
            <person name="Kavagutti S V."/>
        </authorList>
    </citation>
    <scope>NUCLEOTIDE SEQUENCE</scope>
</reference>
<evidence type="ECO:0000256" key="4">
    <source>
        <dbReference type="ARBA" id="ARBA00023002"/>
    </source>
</evidence>
<dbReference type="UniPathway" id="UPA00038">
    <property type="reaction ID" value="UER00491"/>
</dbReference>
<keyword evidence="5" id="KW-0520">NAD</keyword>
<dbReference type="SUPFAM" id="SSF52413">
    <property type="entry name" value="UDP-glucose/GDP-mannose dehydrogenase C-terminal domain"/>
    <property type="match status" value="1"/>
</dbReference>
<organism evidence="8">
    <name type="scientific">freshwater metagenome</name>
    <dbReference type="NCBI Taxonomy" id="449393"/>
    <lineage>
        <taxon>unclassified sequences</taxon>
        <taxon>metagenomes</taxon>
        <taxon>ecological metagenomes</taxon>
    </lineage>
</organism>
<dbReference type="EMBL" id="CAFBOR010000285">
    <property type="protein sequence ID" value="CAB5002010.1"/>
    <property type="molecule type" value="Genomic_DNA"/>
</dbReference>
<gene>
    <name evidence="8" type="ORF">UFOPK2996_01304</name>
    <name evidence="9" type="ORF">UFOPK3974_01567</name>
</gene>
<dbReference type="Pfam" id="PF00984">
    <property type="entry name" value="UDPG_MGDP_dh"/>
    <property type="match status" value="1"/>
</dbReference>
<dbReference type="InterPro" id="IPR001732">
    <property type="entry name" value="UDP-Glc/GDP-Man_DH_N"/>
</dbReference>
<evidence type="ECO:0000259" key="7">
    <source>
        <dbReference type="SMART" id="SM00984"/>
    </source>
</evidence>
<proteinExistence type="inferred from homology"/>
<dbReference type="Gene3D" id="3.40.50.720">
    <property type="entry name" value="NAD(P)-binding Rossmann-like Domain"/>
    <property type="match status" value="2"/>
</dbReference>
<dbReference type="GO" id="GO:0051287">
    <property type="term" value="F:NAD binding"/>
    <property type="evidence" value="ECO:0007669"/>
    <property type="project" value="InterPro"/>
</dbReference>
<dbReference type="Pfam" id="PF03721">
    <property type="entry name" value="UDPG_MGDP_dh_N"/>
    <property type="match status" value="1"/>
</dbReference>
<evidence type="ECO:0000313" key="9">
    <source>
        <dbReference type="EMBL" id="CAB5002010.1"/>
    </source>
</evidence>
<protein>
    <recommendedName>
        <fullName evidence="3">UDP-glucose 6-dehydrogenase</fullName>
        <ecNumber evidence="3">1.1.1.22</ecNumber>
    </recommendedName>
</protein>
<dbReference type="PANTHER" id="PTHR43750:SF3">
    <property type="entry name" value="UDP-GLUCOSE 6-DEHYDROGENASE TUAD"/>
    <property type="match status" value="1"/>
</dbReference>
<evidence type="ECO:0000256" key="1">
    <source>
        <dbReference type="ARBA" id="ARBA00004701"/>
    </source>
</evidence>
<comment type="similarity">
    <text evidence="2">Belongs to the UDP-glucose/GDP-mannose dehydrogenase family.</text>
</comment>
<feature type="domain" description="UDP-glucose/GDP-mannose dehydrogenase C-terminal" evidence="7">
    <location>
        <begin position="315"/>
        <end position="415"/>
    </location>
</feature>
<comment type="pathway">
    <text evidence="1">Nucleotide-sugar biosynthesis; UDP-alpha-D-glucuronate biosynthesis; UDP-alpha-D-glucuronate from UDP-alpha-D-glucose: step 1/1.</text>
</comment>
<dbReference type="EMBL" id="CAFAAH010000207">
    <property type="protein sequence ID" value="CAB4805476.1"/>
    <property type="molecule type" value="Genomic_DNA"/>
</dbReference>
<accession>A0A6J6YE49</accession>
<dbReference type="InterPro" id="IPR036291">
    <property type="entry name" value="NAD(P)-bd_dom_sf"/>
</dbReference>
<dbReference type="PRINTS" id="PR00420">
    <property type="entry name" value="RNGMNOXGNASE"/>
</dbReference>
<dbReference type="Pfam" id="PF03720">
    <property type="entry name" value="UDPG_MGDP_dh_C"/>
    <property type="match status" value="1"/>
</dbReference>
<comment type="catalytic activity">
    <reaction evidence="6">
        <text>UDP-alpha-D-glucose + 2 NAD(+) + H2O = UDP-alpha-D-glucuronate + 2 NADH + 3 H(+)</text>
        <dbReference type="Rhea" id="RHEA:23596"/>
        <dbReference type="ChEBI" id="CHEBI:15377"/>
        <dbReference type="ChEBI" id="CHEBI:15378"/>
        <dbReference type="ChEBI" id="CHEBI:57540"/>
        <dbReference type="ChEBI" id="CHEBI:57945"/>
        <dbReference type="ChEBI" id="CHEBI:58052"/>
        <dbReference type="ChEBI" id="CHEBI:58885"/>
        <dbReference type="EC" id="1.1.1.22"/>
    </reaction>
</comment>
<dbReference type="AlphaFoldDB" id="A0A6J6YE49"/>
<dbReference type="InterPro" id="IPR014027">
    <property type="entry name" value="UDP-Glc/GDP-Man_DH_C"/>
</dbReference>
<dbReference type="GO" id="GO:0000271">
    <property type="term" value="P:polysaccharide biosynthetic process"/>
    <property type="evidence" value="ECO:0007669"/>
    <property type="project" value="InterPro"/>
</dbReference>
<name>A0A6J6YE49_9ZZZZ</name>
<evidence type="ECO:0000256" key="2">
    <source>
        <dbReference type="ARBA" id="ARBA00006601"/>
    </source>
</evidence>
<dbReference type="PANTHER" id="PTHR43750">
    <property type="entry name" value="UDP-GLUCOSE 6-DEHYDROGENASE TUAD"/>
    <property type="match status" value="1"/>
</dbReference>